<evidence type="ECO:0000313" key="1">
    <source>
        <dbReference type="EMBL" id="JAD43162.1"/>
    </source>
</evidence>
<sequence>MPGRKSIRHKELLCVCGVPLMHQ</sequence>
<protein>
    <submittedName>
        <fullName evidence="1">Uncharacterized protein</fullName>
    </submittedName>
</protein>
<proteinExistence type="predicted"/>
<accession>A0A0A9A800</accession>
<dbReference type="EMBL" id="GBRH01254733">
    <property type="protein sequence ID" value="JAD43162.1"/>
    <property type="molecule type" value="Transcribed_RNA"/>
</dbReference>
<reference evidence="1" key="2">
    <citation type="journal article" date="2015" name="Data Brief">
        <title>Shoot transcriptome of the giant reed, Arundo donax.</title>
        <authorList>
            <person name="Barrero R.A."/>
            <person name="Guerrero F.D."/>
            <person name="Moolhuijzen P."/>
            <person name="Goolsby J.A."/>
            <person name="Tidwell J."/>
            <person name="Bellgard S.E."/>
            <person name="Bellgard M.I."/>
        </authorList>
    </citation>
    <scope>NUCLEOTIDE SEQUENCE</scope>
    <source>
        <tissue evidence="1">Shoot tissue taken approximately 20 cm above the soil surface</tissue>
    </source>
</reference>
<name>A0A0A9A800_ARUDO</name>
<organism evidence="1">
    <name type="scientific">Arundo donax</name>
    <name type="common">Giant reed</name>
    <name type="synonym">Donax arundinaceus</name>
    <dbReference type="NCBI Taxonomy" id="35708"/>
    <lineage>
        <taxon>Eukaryota</taxon>
        <taxon>Viridiplantae</taxon>
        <taxon>Streptophyta</taxon>
        <taxon>Embryophyta</taxon>
        <taxon>Tracheophyta</taxon>
        <taxon>Spermatophyta</taxon>
        <taxon>Magnoliopsida</taxon>
        <taxon>Liliopsida</taxon>
        <taxon>Poales</taxon>
        <taxon>Poaceae</taxon>
        <taxon>PACMAD clade</taxon>
        <taxon>Arundinoideae</taxon>
        <taxon>Arundineae</taxon>
        <taxon>Arundo</taxon>
    </lineage>
</organism>
<reference evidence="1" key="1">
    <citation type="submission" date="2014-09" db="EMBL/GenBank/DDBJ databases">
        <authorList>
            <person name="Magalhaes I.L.F."/>
            <person name="Oliveira U."/>
            <person name="Santos F.R."/>
            <person name="Vidigal T.H.D.A."/>
            <person name="Brescovit A.D."/>
            <person name="Santos A.J."/>
        </authorList>
    </citation>
    <scope>NUCLEOTIDE SEQUENCE</scope>
    <source>
        <tissue evidence="1">Shoot tissue taken approximately 20 cm above the soil surface</tissue>
    </source>
</reference>
<dbReference type="AlphaFoldDB" id="A0A0A9A800"/>